<dbReference type="SMART" id="SM00248">
    <property type="entry name" value="ANK"/>
    <property type="match status" value="13"/>
</dbReference>
<name>A0A1V0SA25_9VIRU</name>
<dbReference type="InterPro" id="IPR002110">
    <property type="entry name" value="Ankyrin_rpt"/>
</dbReference>
<keyword evidence="1" id="KW-0677">Repeat</keyword>
<evidence type="ECO:0000256" key="2">
    <source>
        <dbReference type="ARBA" id="ARBA00023043"/>
    </source>
</evidence>
<organism evidence="3">
    <name type="scientific">Catovirus CTV1</name>
    <dbReference type="NCBI Taxonomy" id="1977631"/>
    <lineage>
        <taxon>Viruses</taxon>
        <taxon>Varidnaviria</taxon>
        <taxon>Bamfordvirae</taxon>
        <taxon>Nucleocytoviricota</taxon>
        <taxon>Megaviricetes</taxon>
        <taxon>Imitervirales</taxon>
        <taxon>Mimiviridae</taxon>
        <taxon>Klosneuvirinae</taxon>
        <taxon>Catovirus</taxon>
    </lineage>
</organism>
<dbReference type="PANTHER" id="PTHR44207">
    <property type="entry name" value="SURFACE ANTIGEN BSPA-LIKE-RELATED"/>
    <property type="match status" value="1"/>
</dbReference>
<sequence>MRQELKKAIADDDLETVKHILDIIGKDGNYAIKRASKKGNLDVVEYILSVSPLFDYSLNIVLYYACEKGYLHVIKNFINKKKNKNNIYSTLASACKYGRLDIVEYLFSIRSVYCNKILKIACEYGHLNIVKYFINFFLSFEGKIRKYNNSLVTTAFINNHFDVVKYLLSVGVNGYEALIKACHLGNLEGLNFLISLGVNFRGSNDQPFLVACCHGHIDIAKMLYSLGACIGEHFSFLLEETSRKGHLDVLKFIMSIGPKYKDFYSEAFIVACECGQLDIAKTLYSVGADYKHRSNRAIRMASTNGHLEAVKYLVSIGADFRDGCNHSIRLASENNHFEVVKYLMSIGADHTAVNNQVIRSALYNHHFDVIHHMVSTDFKDKELLYDVFDGAVILGEYELVKHLISIGFDIKTIGDTVVKHAIENHHFDIFMYLLSRGININNITNDIFYYAFCAGRLDVVEKLNSMGFDFLKISDFEDLLVNVADNGHLHVLKYLTPYCTTEDITSAFYKASLNKELDAVKYLVSIGVNIKKEYLLCYIKENLKHKRYDNAEYLISLKKNLDKTNFDQIEKDFYISRGWRADSCLYKNINIQKVSLDLLIKGKFNILYWIMELNGLVDKDIIKIVSKIKMHRDDFFAKLRNMNNITIITHN</sequence>
<proteinExistence type="predicted"/>
<dbReference type="InterPro" id="IPR036770">
    <property type="entry name" value="Ankyrin_rpt-contain_sf"/>
</dbReference>
<accession>A0A1V0SA25</accession>
<dbReference type="EMBL" id="KY684083">
    <property type="protein sequence ID" value="ARF08534.1"/>
    <property type="molecule type" value="Genomic_DNA"/>
</dbReference>
<evidence type="ECO:0000313" key="3">
    <source>
        <dbReference type="EMBL" id="ARF08534.1"/>
    </source>
</evidence>
<keyword evidence="2" id="KW-0040">ANK repeat</keyword>
<dbReference type="Pfam" id="PF12796">
    <property type="entry name" value="Ank_2"/>
    <property type="match status" value="3"/>
</dbReference>
<evidence type="ECO:0000256" key="1">
    <source>
        <dbReference type="ARBA" id="ARBA00022737"/>
    </source>
</evidence>
<protein>
    <submittedName>
        <fullName evidence="3">Ankyrin repeat protein</fullName>
    </submittedName>
</protein>
<gene>
    <name evidence="3" type="ORF">Catovirus_1_584</name>
</gene>
<dbReference type="SUPFAM" id="SSF48403">
    <property type="entry name" value="Ankyrin repeat"/>
    <property type="match status" value="2"/>
</dbReference>
<dbReference type="PANTHER" id="PTHR44207:SF1">
    <property type="entry name" value="SURFACE ANTIGEN BSPA-LIKE"/>
    <property type="match status" value="1"/>
</dbReference>
<dbReference type="Gene3D" id="1.25.40.20">
    <property type="entry name" value="Ankyrin repeat-containing domain"/>
    <property type="match status" value="4"/>
</dbReference>
<reference evidence="3" key="1">
    <citation type="journal article" date="2017" name="Science">
        <title>Giant viruses with an expanded complement of translation system components.</title>
        <authorList>
            <person name="Schulz F."/>
            <person name="Yutin N."/>
            <person name="Ivanova N.N."/>
            <person name="Ortega D.R."/>
            <person name="Lee T.K."/>
            <person name="Vierheilig J."/>
            <person name="Daims H."/>
            <person name="Horn M."/>
            <person name="Wagner M."/>
            <person name="Jensen G.J."/>
            <person name="Kyrpides N.C."/>
            <person name="Koonin E.V."/>
            <person name="Woyke T."/>
        </authorList>
    </citation>
    <scope>NUCLEOTIDE SEQUENCE</scope>
    <source>
        <strain evidence="3">CTV1</strain>
    </source>
</reference>